<keyword evidence="3" id="KW-1185">Reference proteome</keyword>
<dbReference type="EMBL" id="JAKWBI020000421">
    <property type="protein sequence ID" value="KAJ2895180.1"/>
    <property type="molecule type" value="Genomic_DNA"/>
</dbReference>
<gene>
    <name evidence="2" type="ORF">MKZ38_006845</name>
</gene>
<feature type="compositionally biased region" description="Low complexity" evidence="1">
    <location>
        <begin position="322"/>
        <end position="333"/>
    </location>
</feature>
<proteinExistence type="predicted"/>
<comment type="caution">
    <text evidence="2">The sequence shown here is derived from an EMBL/GenBank/DDBJ whole genome shotgun (WGS) entry which is preliminary data.</text>
</comment>
<evidence type="ECO:0000256" key="1">
    <source>
        <dbReference type="SAM" id="MobiDB-lite"/>
    </source>
</evidence>
<feature type="compositionally biased region" description="Polar residues" evidence="1">
    <location>
        <begin position="230"/>
        <end position="249"/>
    </location>
</feature>
<organism evidence="2 3">
    <name type="scientific">Zalerion maritima</name>
    <dbReference type="NCBI Taxonomy" id="339359"/>
    <lineage>
        <taxon>Eukaryota</taxon>
        <taxon>Fungi</taxon>
        <taxon>Dikarya</taxon>
        <taxon>Ascomycota</taxon>
        <taxon>Pezizomycotina</taxon>
        <taxon>Sordariomycetes</taxon>
        <taxon>Lulworthiomycetidae</taxon>
        <taxon>Lulworthiales</taxon>
        <taxon>Lulworthiaceae</taxon>
        <taxon>Zalerion</taxon>
    </lineage>
</organism>
<dbReference type="Proteomes" id="UP001201980">
    <property type="component" value="Unassembled WGS sequence"/>
</dbReference>
<evidence type="ECO:0000313" key="2">
    <source>
        <dbReference type="EMBL" id="KAJ2895180.1"/>
    </source>
</evidence>
<feature type="region of interest" description="Disordered" evidence="1">
    <location>
        <begin position="54"/>
        <end position="127"/>
    </location>
</feature>
<accession>A0AAD5RJI8</accession>
<feature type="compositionally biased region" description="Basic and acidic residues" evidence="1">
    <location>
        <begin position="112"/>
        <end position="127"/>
    </location>
</feature>
<feature type="compositionally biased region" description="Polar residues" evidence="1">
    <location>
        <begin position="167"/>
        <end position="176"/>
    </location>
</feature>
<protein>
    <submittedName>
        <fullName evidence="2">Uncharacterized protein</fullName>
    </submittedName>
</protein>
<sequence length="344" mass="36702">MNGAAIDIMPFQTTAFPCPSPIVGMHKPTAAPTHHPAYTQHNRPNNRVWDEEPVVVSGQGHPTTGSEETAPAAASSGQENNPFATPPPSKSSEGRIADVPISPASAPAPANPEHETDNELPRASRVRDWVREIPGRLETMRDPATHHPFIPPKGLRSNHIIEVNRVAQTSGRSKSVATPERVPDGAPSAPVGTQTPAITINTPSSTTPNFDGQTPNTTNEPRISSRHTRSNLQPHASAQQYQYPLNTPQKYPPRSAPQTPIYVSGGPPAIPTSKISETGRHHLQQGPNYPFTNFQQAGLSRLGNNACTCGHCHQTGSLQMLGSDGYLSSGDSGTELGEVRDRGG</sequence>
<dbReference type="AlphaFoldDB" id="A0AAD5RJI8"/>
<feature type="region of interest" description="Disordered" evidence="1">
    <location>
        <begin position="322"/>
        <end position="344"/>
    </location>
</feature>
<reference evidence="2" key="1">
    <citation type="submission" date="2022-07" db="EMBL/GenBank/DDBJ databases">
        <title>Draft genome sequence of Zalerion maritima ATCC 34329, a (micro)plastics degrading marine fungus.</title>
        <authorList>
            <person name="Paco A."/>
            <person name="Goncalves M.F.M."/>
            <person name="Rocha-Santos T.A.P."/>
            <person name="Alves A."/>
        </authorList>
    </citation>
    <scope>NUCLEOTIDE SEQUENCE</scope>
    <source>
        <strain evidence="2">ATCC 34329</strain>
    </source>
</reference>
<feature type="compositionally biased region" description="Polar residues" evidence="1">
    <location>
        <begin position="191"/>
        <end position="222"/>
    </location>
</feature>
<feature type="compositionally biased region" description="Low complexity" evidence="1">
    <location>
        <begin position="97"/>
        <end position="108"/>
    </location>
</feature>
<name>A0AAD5RJI8_9PEZI</name>
<feature type="region of interest" description="Disordered" evidence="1">
    <location>
        <begin position="167"/>
        <end position="289"/>
    </location>
</feature>
<evidence type="ECO:0000313" key="3">
    <source>
        <dbReference type="Proteomes" id="UP001201980"/>
    </source>
</evidence>